<dbReference type="SMART" id="SM00052">
    <property type="entry name" value="EAL"/>
    <property type="match status" value="1"/>
</dbReference>
<proteinExistence type="predicted"/>
<organism evidence="4 5">
    <name type="scientific">Ureibacillus endophyticus</name>
    <dbReference type="NCBI Taxonomy" id="1978490"/>
    <lineage>
        <taxon>Bacteria</taxon>
        <taxon>Bacillati</taxon>
        <taxon>Bacillota</taxon>
        <taxon>Bacilli</taxon>
        <taxon>Bacillales</taxon>
        <taxon>Caryophanaceae</taxon>
        <taxon>Ureibacillus</taxon>
    </lineage>
</organism>
<comment type="caution">
    <text evidence="4">The sequence shown here is derived from an EMBL/GenBank/DDBJ whole genome shotgun (WGS) entry which is preliminary data.</text>
</comment>
<dbReference type="InterPro" id="IPR001633">
    <property type="entry name" value="EAL_dom"/>
</dbReference>
<dbReference type="PANTHER" id="PTHR33121">
    <property type="entry name" value="CYCLIC DI-GMP PHOSPHODIESTERASE PDEF"/>
    <property type="match status" value="1"/>
</dbReference>
<feature type="domain" description="GGDEF" evidence="3">
    <location>
        <begin position="314"/>
        <end position="446"/>
    </location>
</feature>
<dbReference type="GO" id="GO:0071111">
    <property type="term" value="F:cyclic-guanylate-specific phosphodiesterase activity"/>
    <property type="evidence" value="ECO:0007669"/>
    <property type="project" value="InterPro"/>
</dbReference>
<feature type="domain" description="EAL" evidence="2">
    <location>
        <begin position="455"/>
        <end position="708"/>
    </location>
</feature>
<dbReference type="CDD" id="cd01949">
    <property type="entry name" value="GGDEF"/>
    <property type="match status" value="1"/>
</dbReference>
<accession>A0A494Z462</accession>
<dbReference type="PROSITE" id="PS50887">
    <property type="entry name" value="GGDEF"/>
    <property type="match status" value="1"/>
</dbReference>
<dbReference type="Gene3D" id="3.30.70.270">
    <property type="match status" value="1"/>
</dbReference>
<sequence>MTKTFDRKYIRNISLYLICSILLIALVVLFSDELYGIFGEENYISVHLLIELLSAIGTMSIAAQLWLTTRFNLFNKDIYLGALFLSIAILTVCHMISYKGMPFFITESSPYQATWFYMITRLLLAFGILAIMVTKNKKSTITARNIAFGTSILLTFACIIVIYQPNRLLPTLVEEGVGTTTLKNILQFLALAGQIVLILYLNKQVKRAIRRSLLFITASIYIIISDIFFITYNDVYDISNFTGHVFQFFAYVAIFRAVYFTTVEYPFKSMSEANKHLEQSRKEMHQMAYYDEITTLPNERFLIEKLNKSIHGLTQKTLIVMEFDRITAIKSSLGSFYSEQMLKMAAERISNVIGEKYFISKLRIDQFVIYINEYKEDEEITKLCKDLQNIMAAPFHIQHFSLTGNLNIGIAHYPKDSTTSENLIKYAQFAMYEADKVPERILFYQSSMLNLRTKRVELENDLYKALENDELFLQYQPQLDLQTGEIKSMEALVRWNHPTKGWISPMDFIPIAEESGLIIPFGRWVLETACRQTMELQKVLNKPFKVSVNLSVGQLFQDNFVDIIKEVIKDTNISPQSLELEITESMTMNTNYITPILKDLKEIGLTIAIDDFGTGYSSLSYLKDLPIDCLKIDRSFVQKVTNIEDREPLVDMIISMAQHLKLSVVAEGIETIEQLQYLQRKNCDFIQGYLISKPINYEELVEKYEEIQQEAKEKVYQLNMI</sequence>
<dbReference type="SMART" id="SM00267">
    <property type="entry name" value="GGDEF"/>
    <property type="match status" value="1"/>
</dbReference>
<dbReference type="InterPro" id="IPR035919">
    <property type="entry name" value="EAL_sf"/>
</dbReference>
<evidence type="ECO:0000313" key="5">
    <source>
        <dbReference type="Proteomes" id="UP000272238"/>
    </source>
</evidence>
<dbReference type="AlphaFoldDB" id="A0A494Z462"/>
<dbReference type="Pfam" id="PF00990">
    <property type="entry name" value="GGDEF"/>
    <property type="match status" value="1"/>
</dbReference>
<dbReference type="RefSeq" id="WP_121214280.1">
    <property type="nucleotide sequence ID" value="NZ_RBZN01000015.1"/>
</dbReference>
<feature type="transmembrane region" description="Helical" evidence="1">
    <location>
        <begin position="114"/>
        <end position="134"/>
    </location>
</feature>
<feature type="transmembrane region" description="Helical" evidence="1">
    <location>
        <begin position="146"/>
        <end position="164"/>
    </location>
</feature>
<gene>
    <name evidence="4" type="ORF">D8M03_08190</name>
</gene>
<keyword evidence="1" id="KW-0472">Membrane</keyword>
<dbReference type="FunFam" id="3.20.20.450:FF:000001">
    <property type="entry name" value="Cyclic di-GMP phosphodiesterase yahA"/>
    <property type="match status" value="1"/>
</dbReference>
<dbReference type="InterPro" id="IPR000160">
    <property type="entry name" value="GGDEF_dom"/>
</dbReference>
<dbReference type="Pfam" id="PF17159">
    <property type="entry name" value="MASE3"/>
    <property type="match status" value="1"/>
</dbReference>
<feature type="transmembrane region" description="Helical" evidence="1">
    <location>
        <begin position="78"/>
        <end position="98"/>
    </location>
</feature>
<dbReference type="SUPFAM" id="SSF141868">
    <property type="entry name" value="EAL domain-like"/>
    <property type="match status" value="1"/>
</dbReference>
<evidence type="ECO:0000256" key="1">
    <source>
        <dbReference type="SAM" id="Phobius"/>
    </source>
</evidence>
<dbReference type="Pfam" id="PF00563">
    <property type="entry name" value="EAL"/>
    <property type="match status" value="1"/>
</dbReference>
<dbReference type="OrthoDB" id="9759607at2"/>
<dbReference type="EMBL" id="RBZN01000015">
    <property type="protein sequence ID" value="RKQ17256.1"/>
    <property type="molecule type" value="Genomic_DNA"/>
</dbReference>
<keyword evidence="1" id="KW-0812">Transmembrane</keyword>
<dbReference type="PANTHER" id="PTHR33121:SF70">
    <property type="entry name" value="SIGNALING PROTEIN YKOW"/>
    <property type="match status" value="1"/>
</dbReference>
<feature type="transmembrane region" description="Helical" evidence="1">
    <location>
        <begin position="213"/>
        <end position="232"/>
    </location>
</feature>
<keyword evidence="5" id="KW-1185">Reference proteome</keyword>
<dbReference type="InterPro" id="IPR050706">
    <property type="entry name" value="Cyclic-di-GMP_PDE-like"/>
</dbReference>
<evidence type="ECO:0000259" key="2">
    <source>
        <dbReference type="PROSITE" id="PS50883"/>
    </source>
</evidence>
<reference evidence="4 5" key="1">
    <citation type="journal article" date="2016" name="Antonie Van Leeuwenhoek">
        <title>Lysinibacillus endophyticus sp. nov., an indole-3-acetic acid producing endophytic bacterium isolated from corn root (Zea mays cv. Xinken-5).</title>
        <authorList>
            <person name="Yu J."/>
            <person name="Guan X."/>
            <person name="Liu C."/>
            <person name="Xiang W."/>
            <person name="Yu Z."/>
            <person name="Liu X."/>
            <person name="Wang G."/>
        </authorList>
    </citation>
    <scope>NUCLEOTIDE SEQUENCE [LARGE SCALE GENOMIC DNA]</scope>
    <source>
        <strain evidence="4 5">DSM 100506</strain>
    </source>
</reference>
<dbReference type="Gene3D" id="3.20.20.450">
    <property type="entry name" value="EAL domain"/>
    <property type="match status" value="1"/>
</dbReference>
<keyword evidence="1" id="KW-1133">Transmembrane helix</keyword>
<feature type="transmembrane region" description="Helical" evidence="1">
    <location>
        <begin position="43"/>
        <end position="66"/>
    </location>
</feature>
<feature type="transmembrane region" description="Helical" evidence="1">
    <location>
        <begin position="244"/>
        <end position="267"/>
    </location>
</feature>
<name>A0A494Z462_9BACL</name>
<dbReference type="PROSITE" id="PS50883">
    <property type="entry name" value="EAL"/>
    <property type="match status" value="1"/>
</dbReference>
<dbReference type="InterPro" id="IPR029787">
    <property type="entry name" value="Nucleotide_cyclase"/>
</dbReference>
<feature type="transmembrane region" description="Helical" evidence="1">
    <location>
        <begin position="184"/>
        <end position="201"/>
    </location>
</feature>
<dbReference type="InterPro" id="IPR043128">
    <property type="entry name" value="Rev_trsase/Diguanyl_cyclase"/>
</dbReference>
<feature type="transmembrane region" description="Helical" evidence="1">
    <location>
        <begin position="12"/>
        <end position="31"/>
    </location>
</feature>
<protein>
    <submittedName>
        <fullName evidence="4">EAL domain-containing protein</fullName>
    </submittedName>
</protein>
<dbReference type="NCBIfam" id="TIGR00254">
    <property type="entry name" value="GGDEF"/>
    <property type="match status" value="1"/>
</dbReference>
<dbReference type="Proteomes" id="UP000272238">
    <property type="component" value="Unassembled WGS sequence"/>
</dbReference>
<dbReference type="CDD" id="cd01948">
    <property type="entry name" value="EAL"/>
    <property type="match status" value="1"/>
</dbReference>
<evidence type="ECO:0000313" key="4">
    <source>
        <dbReference type="EMBL" id="RKQ17256.1"/>
    </source>
</evidence>
<dbReference type="InterPro" id="IPR033425">
    <property type="entry name" value="MASE3"/>
</dbReference>
<dbReference type="SUPFAM" id="SSF55073">
    <property type="entry name" value="Nucleotide cyclase"/>
    <property type="match status" value="1"/>
</dbReference>
<evidence type="ECO:0000259" key="3">
    <source>
        <dbReference type="PROSITE" id="PS50887"/>
    </source>
</evidence>